<sequence length="183" mass="20232">MKRSLTTLGCILLTLMAAAQQSPVVSLAGIGAVKIGMKQRELERLLQSNLSLKNLLDKNPQPDTVSFSWQGTSYSVVLDKSYDAATQNEFTVHAVICESPELKTKSGVAIGDDKLKIVRTYDGYTLHILPDYEGMPPVKSKTHSSVYLYDDTLPTCIIFYLENNKVVGFCVQYSEGCRGNELM</sequence>
<dbReference type="Proteomes" id="UP000184368">
    <property type="component" value="Unassembled WGS sequence"/>
</dbReference>
<gene>
    <name evidence="2" type="ORF">SAMN05444008_11889</name>
</gene>
<dbReference type="RefSeq" id="WP_143157437.1">
    <property type="nucleotide sequence ID" value="NZ_FQUO01000018.1"/>
</dbReference>
<dbReference type="AlphaFoldDB" id="A0A1M5H9K0"/>
<evidence type="ECO:0000313" key="2">
    <source>
        <dbReference type="EMBL" id="SHG12631.1"/>
    </source>
</evidence>
<dbReference type="EMBL" id="FQUO01000018">
    <property type="protein sequence ID" value="SHG12631.1"/>
    <property type="molecule type" value="Genomic_DNA"/>
</dbReference>
<keyword evidence="3" id="KW-1185">Reference proteome</keyword>
<feature type="signal peptide" evidence="1">
    <location>
        <begin position="1"/>
        <end position="19"/>
    </location>
</feature>
<proteinExistence type="predicted"/>
<evidence type="ECO:0000313" key="3">
    <source>
        <dbReference type="Proteomes" id="UP000184368"/>
    </source>
</evidence>
<dbReference type="OrthoDB" id="1249944at2"/>
<reference evidence="2 3" key="1">
    <citation type="submission" date="2016-11" db="EMBL/GenBank/DDBJ databases">
        <authorList>
            <person name="Jaros S."/>
            <person name="Januszkiewicz K."/>
            <person name="Wedrychowicz H."/>
        </authorList>
    </citation>
    <scope>NUCLEOTIDE SEQUENCE [LARGE SCALE GENOMIC DNA]</scope>
    <source>
        <strain evidence="2 3">DSM 26897</strain>
    </source>
</reference>
<accession>A0A1M5H9K0</accession>
<keyword evidence="1" id="KW-0732">Signal</keyword>
<evidence type="ECO:0000256" key="1">
    <source>
        <dbReference type="SAM" id="SignalP"/>
    </source>
</evidence>
<feature type="chain" id="PRO_5012364078" evidence="1">
    <location>
        <begin position="20"/>
        <end position="183"/>
    </location>
</feature>
<organism evidence="2 3">
    <name type="scientific">Cnuella takakiae</name>
    <dbReference type="NCBI Taxonomy" id="1302690"/>
    <lineage>
        <taxon>Bacteria</taxon>
        <taxon>Pseudomonadati</taxon>
        <taxon>Bacteroidota</taxon>
        <taxon>Chitinophagia</taxon>
        <taxon>Chitinophagales</taxon>
        <taxon>Chitinophagaceae</taxon>
        <taxon>Cnuella</taxon>
    </lineage>
</organism>
<name>A0A1M5H9K0_9BACT</name>
<protein>
    <submittedName>
        <fullName evidence="2">Uncharacterized protein</fullName>
    </submittedName>
</protein>